<dbReference type="PIRSF" id="PIRSF012565">
    <property type="entry name" value="DUF1027"/>
    <property type="match status" value="1"/>
</dbReference>
<dbReference type="STRING" id="762845.BCR26_11125"/>
<evidence type="ECO:0000256" key="2">
    <source>
        <dbReference type="SAM" id="MobiDB-lite"/>
    </source>
</evidence>
<evidence type="ECO:0000313" key="3">
    <source>
        <dbReference type="EMBL" id="OEH82882.1"/>
    </source>
</evidence>
<sequence length="215" mass="25138">MTEKETKSNKKSEKQEATLTDEITAVLEEIKEEPIKEKKKGEIVTILDENQITIGDKKYRIVKDHREAFDAERLGERYSDVLSRYDYIVGDCGYDQLRLRGFFSESNRKAAPEQRIDTLEDYLYEFCNFGCAYFVIERLGSKKEKTQNRKKRPRKGNGQQQAHIEEKQVTVPKGAKNKAKPVIKNRQETKKQPVGKKQENKETNGRSFTIRKREE</sequence>
<dbReference type="EMBL" id="MIEK01000013">
    <property type="protein sequence ID" value="OEH82882.1"/>
    <property type="molecule type" value="Genomic_DNA"/>
</dbReference>
<dbReference type="OrthoDB" id="1650379at2"/>
<feature type="disulfide bond" evidence="1">
    <location>
        <begin position="127"/>
        <end position="131"/>
    </location>
</feature>
<dbReference type="AlphaFoldDB" id="A0A1E5KYB1"/>
<proteinExistence type="predicted"/>
<feature type="region of interest" description="Disordered" evidence="2">
    <location>
        <begin position="143"/>
        <end position="215"/>
    </location>
</feature>
<name>A0A1E5KYB1_9ENTE</name>
<feature type="compositionally biased region" description="Basic and acidic residues" evidence="2">
    <location>
        <begin position="185"/>
        <end position="204"/>
    </location>
</feature>
<comment type="caution">
    <text evidence="3">The sequence shown here is derived from an EMBL/GenBank/DDBJ whole genome shotgun (WGS) entry which is preliminary data.</text>
</comment>
<evidence type="ECO:0000313" key="4">
    <source>
        <dbReference type="Proteomes" id="UP000095256"/>
    </source>
</evidence>
<accession>A0A1E5KYB1</accession>
<dbReference type="Pfam" id="PF06265">
    <property type="entry name" value="YutD-like"/>
    <property type="match status" value="1"/>
</dbReference>
<dbReference type="InterPro" id="IPR038141">
    <property type="entry name" value="YutD-like_sf"/>
</dbReference>
<evidence type="ECO:0000256" key="1">
    <source>
        <dbReference type="PIRSR" id="PIRSR012565-1"/>
    </source>
</evidence>
<gene>
    <name evidence="3" type="ORF">BCR26_11125</name>
</gene>
<dbReference type="RefSeq" id="WP_069698119.1">
    <property type="nucleotide sequence ID" value="NZ_JAGGMA010000022.1"/>
</dbReference>
<keyword evidence="4" id="KW-1185">Reference proteome</keyword>
<organism evidence="3 4">
    <name type="scientific">Enterococcus rivorum</name>
    <dbReference type="NCBI Taxonomy" id="762845"/>
    <lineage>
        <taxon>Bacteria</taxon>
        <taxon>Bacillati</taxon>
        <taxon>Bacillota</taxon>
        <taxon>Bacilli</taxon>
        <taxon>Lactobacillales</taxon>
        <taxon>Enterococcaceae</taxon>
        <taxon>Enterococcus</taxon>
    </lineage>
</organism>
<dbReference type="InterPro" id="IPR009370">
    <property type="entry name" value="YutD-like"/>
</dbReference>
<protein>
    <submittedName>
        <fullName evidence="3">Transcriptional regulator</fullName>
    </submittedName>
</protein>
<dbReference type="Proteomes" id="UP000095256">
    <property type="component" value="Unassembled WGS sequence"/>
</dbReference>
<keyword evidence="1" id="KW-1015">Disulfide bond</keyword>
<reference evidence="3 4" key="1">
    <citation type="submission" date="2016-09" db="EMBL/GenBank/DDBJ databases">
        <authorList>
            <person name="Capua I."/>
            <person name="De Benedictis P."/>
            <person name="Joannis T."/>
            <person name="Lombin L.H."/>
            <person name="Cattoli G."/>
        </authorList>
    </citation>
    <scope>NUCLEOTIDE SEQUENCE [LARGE SCALE GENOMIC DNA]</scope>
    <source>
        <strain evidence="3 4">LMG 25899</strain>
    </source>
</reference>
<dbReference type="Gene3D" id="3.50.4.20">
    <property type="match status" value="1"/>
</dbReference>